<dbReference type="Proteomes" id="UP000092445">
    <property type="component" value="Unassembled WGS sequence"/>
</dbReference>
<dbReference type="EnsemblMetazoa" id="GPAI014943-RA">
    <property type="protein sequence ID" value="GPAI014943-PA"/>
    <property type="gene ID" value="GPAI014943"/>
</dbReference>
<sequence length="500" mass="56908">MKHGPLDIHDVHSKPQIEQICRDEKKTFLSKTKETTGLDLDKSNINAVVTDSSRQSVKNVGTIGGLKFNLIVAVSKNLRIGLKGDLPWKLNPTSSPERNLERSPLFILREKPKSFYSRKKLNSKKSSDSILENLGYNDIEKKNTHNVSKGVVETGISAKYNWDENDNDLFVSISTQEILDQNSFPSTSKRGHKFPANKEITPGNQRNNKNLVLSKSNVALGFQKARLGEGKNELDEVTNKMHQDELGKVNNPARVSNKNKSMEFKFRKNANSREQIANKTGFQTATRKREFQGCLQEKDDKIELNERCERSDGMQISKNCKERRTSRQKHRFSNNPKSKWRKKSTDFQTANGKNVLISEKEKKPMEGLLNEFHRSESDVDIENKLLCLKNKIICKKQGMLSEQKTLKTSSTSRKEGGVSSLNRKYYLLLSKKLSKQINPTSRDHSTSQKEESVYTLNNTETTIPDLGEFVKNADETSTSTSTTRKYLGSRRALYPSKRNL</sequence>
<evidence type="ECO:0000313" key="3">
    <source>
        <dbReference type="Proteomes" id="UP000092445"/>
    </source>
</evidence>
<evidence type="ECO:0000313" key="2">
    <source>
        <dbReference type="EnsemblMetazoa" id="GPAI014943-PA"/>
    </source>
</evidence>
<feature type="compositionally biased region" description="Basic residues" evidence="1">
    <location>
        <begin position="326"/>
        <end position="342"/>
    </location>
</feature>
<protein>
    <recommendedName>
        <fullName evidence="4">Dihydrofolate reductase</fullName>
    </recommendedName>
</protein>
<keyword evidence="3" id="KW-1185">Reference proteome</keyword>
<evidence type="ECO:0000256" key="1">
    <source>
        <dbReference type="SAM" id="MobiDB-lite"/>
    </source>
</evidence>
<accession>A0A1A9ZHQ2</accession>
<feature type="compositionally biased region" description="Basic and acidic residues" evidence="1">
    <location>
        <begin position="441"/>
        <end position="452"/>
    </location>
</feature>
<dbReference type="SUPFAM" id="SSF53597">
    <property type="entry name" value="Dihydrofolate reductase-like"/>
    <property type="match status" value="1"/>
</dbReference>
<feature type="region of interest" description="Disordered" evidence="1">
    <location>
        <begin position="182"/>
        <end position="208"/>
    </location>
</feature>
<proteinExistence type="predicted"/>
<reference evidence="3" key="1">
    <citation type="submission" date="2014-03" db="EMBL/GenBank/DDBJ databases">
        <authorList>
            <person name="Aksoy S."/>
            <person name="Warren W."/>
            <person name="Wilson R.K."/>
        </authorList>
    </citation>
    <scope>NUCLEOTIDE SEQUENCE [LARGE SCALE GENOMIC DNA]</scope>
    <source>
        <strain evidence="3">IAEA</strain>
    </source>
</reference>
<evidence type="ECO:0008006" key="4">
    <source>
        <dbReference type="Google" id="ProtNLM"/>
    </source>
</evidence>
<feature type="region of interest" description="Disordered" evidence="1">
    <location>
        <begin position="321"/>
        <end position="347"/>
    </location>
</feature>
<organism evidence="2 3">
    <name type="scientific">Glossina pallidipes</name>
    <name type="common">Tsetse fly</name>
    <dbReference type="NCBI Taxonomy" id="7398"/>
    <lineage>
        <taxon>Eukaryota</taxon>
        <taxon>Metazoa</taxon>
        <taxon>Ecdysozoa</taxon>
        <taxon>Arthropoda</taxon>
        <taxon>Hexapoda</taxon>
        <taxon>Insecta</taxon>
        <taxon>Pterygota</taxon>
        <taxon>Neoptera</taxon>
        <taxon>Endopterygota</taxon>
        <taxon>Diptera</taxon>
        <taxon>Brachycera</taxon>
        <taxon>Muscomorpha</taxon>
        <taxon>Hippoboscoidea</taxon>
        <taxon>Glossinidae</taxon>
        <taxon>Glossina</taxon>
    </lineage>
</organism>
<name>A0A1A9ZHQ2_GLOPL</name>
<dbReference type="InterPro" id="IPR024072">
    <property type="entry name" value="DHFR-like_dom_sf"/>
</dbReference>
<feature type="region of interest" description="Disordered" evidence="1">
    <location>
        <begin position="436"/>
        <end position="457"/>
    </location>
</feature>
<reference evidence="2" key="2">
    <citation type="submission" date="2020-05" db="UniProtKB">
        <authorList>
            <consortium name="EnsemblMetazoa"/>
        </authorList>
    </citation>
    <scope>IDENTIFICATION</scope>
    <source>
        <strain evidence="2">IAEA</strain>
    </source>
</reference>
<dbReference type="AlphaFoldDB" id="A0A1A9ZHQ2"/>
<dbReference type="STRING" id="7398.A0A1A9ZHQ2"/>
<dbReference type="VEuPathDB" id="VectorBase:GPAI014943"/>